<keyword evidence="5" id="KW-1185">Reference proteome</keyword>
<dbReference type="Pfam" id="PF07742">
    <property type="entry name" value="BTG"/>
    <property type="match status" value="1"/>
</dbReference>
<dbReference type="GeneTree" id="ENSGT00950000182952"/>
<dbReference type="InterPro" id="IPR036054">
    <property type="entry name" value="BTG-like_sf"/>
</dbReference>
<accession>A0A6I8NMQ7</accession>
<evidence type="ECO:0000256" key="2">
    <source>
        <dbReference type="SAM" id="MobiDB-lite"/>
    </source>
</evidence>
<dbReference type="Bgee" id="ENSOANG00000036194">
    <property type="expression patterns" value="Expressed in ovary and 8 other cell types or tissues"/>
</dbReference>
<dbReference type="Ensembl" id="ENSOANT00000064516.1">
    <property type="protein sequence ID" value="ENSOANP00000041973.1"/>
    <property type="gene ID" value="ENSOANG00000036194.1"/>
</dbReference>
<dbReference type="InterPro" id="IPR033332">
    <property type="entry name" value="BTG"/>
</dbReference>
<evidence type="ECO:0000259" key="3">
    <source>
        <dbReference type="SMART" id="SM00099"/>
    </source>
</evidence>
<evidence type="ECO:0000313" key="5">
    <source>
        <dbReference type="Proteomes" id="UP000002279"/>
    </source>
</evidence>
<dbReference type="AlphaFoldDB" id="A0A6I8NMQ7"/>
<dbReference type="PANTHER" id="PTHR22978:SF5">
    <property type="entry name" value="PROTEIN BTG4"/>
    <property type="match status" value="1"/>
</dbReference>
<dbReference type="FunCoup" id="A0A6I8NMQ7">
    <property type="interactions" value="99"/>
</dbReference>
<dbReference type="GO" id="GO:0005634">
    <property type="term" value="C:nucleus"/>
    <property type="evidence" value="ECO:0000318"/>
    <property type="project" value="GO_Central"/>
</dbReference>
<reference evidence="4" key="2">
    <citation type="submission" date="2025-08" db="UniProtKB">
        <authorList>
            <consortium name="Ensembl"/>
        </authorList>
    </citation>
    <scope>IDENTIFICATION</scope>
    <source>
        <strain evidence="4">Glennie</strain>
    </source>
</reference>
<dbReference type="SUPFAM" id="SSF160696">
    <property type="entry name" value="BTG domain-like"/>
    <property type="match status" value="1"/>
</dbReference>
<comment type="similarity">
    <text evidence="1">Belongs to the BTG family.</text>
</comment>
<dbReference type="FunFam" id="3.90.640.90:FF:000002">
    <property type="entry name" value="BTG anti-proliferation factor 4"/>
    <property type="match status" value="1"/>
</dbReference>
<reference evidence="4 5" key="1">
    <citation type="journal article" date="2008" name="Nature">
        <title>Genome analysis of the platypus reveals unique signatures of evolution.</title>
        <authorList>
            <person name="Warren W.C."/>
            <person name="Hillier L.W."/>
            <person name="Marshall Graves J.A."/>
            <person name="Birney E."/>
            <person name="Ponting C.P."/>
            <person name="Grutzner F."/>
            <person name="Belov K."/>
            <person name="Miller W."/>
            <person name="Clarke L."/>
            <person name="Chinwalla A.T."/>
            <person name="Yang S.P."/>
            <person name="Heger A."/>
            <person name="Locke D.P."/>
            <person name="Miethke P."/>
            <person name="Waters P.D."/>
            <person name="Veyrunes F."/>
            <person name="Fulton L."/>
            <person name="Fulton B."/>
            <person name="Graves T."/>
            <person name="Wallis J."/>
            <person name="Puente X.S."/>
            <person name="Lopez-Otin C."/>
            <person name="Ordonez G.R."/>
            <person name="Eichler E.E."/>
            <person name="Chen L."/>
            <person name="Cheng Z."/>
            <person name="Deakin J.E."/>
            <person name="Alsop A."/>
            <person name="Thompson K."/>
            <person name="Kirby P."/>
            <person name="Papenfuss A.T."/>
            <person name="Wakefield M.J."/>
            <person name="Olender T."/>
            <person name="Lancet D."/>
            <person name="Huttley G.A."/>
            <person name="Smit A.F."/>
            <person name="Pask A."/>
            <person name="Temple-Smith P."/>
            <person name="Batzer M.A."/>
            <person name="Walker J.A."/>
            <person name="Konkel M.K."/>
            <person name="Harris R.S."/>
            <person name="Whittington C.M."/>
            <person name="Wong E.S."/>
            <person name="Gemmell N.J."/>
            <person name="Buschiazzo E."/>
            <person name="Vargas Jentzsch I.M."/>
            <person name="Merkel A."/>
            <person name="Schmitz J."/>
            <person name="Zemann A."/>
            <person name="Churakov G."/>
            <person name="Kriegs J.O."/>
            <person name="Brosius J."/>
            <person name="Murchison E.P."/>
            <person name="Sachidanandam R."/>
            <person name="Smith C."/>
            <person name="Hannon G.J."/>
            <person name="Tsend-Ayush E."/>
            <person name="McMillan D."/>
            <person name="Attenborough R."/>
            <person name="Rens W."/>
            <person name="Ferguson-Smith M."/>
            <person name="Lefevre C.M."/>
            <person name="Sharp J.A."/>
            <person name="Nicholas K.R."/>
            <person name="Ray D.A."/>
            <person name="Kube M."/>
            <person name="Reinhardt R."/>
            <person name="Pringle T.H."/>
            <person name="Taylor J."/>
            <person name="Jones R.C."/>
            <person name="Nixon B."/>
            <person name="Dacheux J.L."/>
            <person name="Niwa H."/>
            <person name="Sekita Y."/>
            <person name="Huang X."/>
            <person name="Stark A."/>
            <person name="Kheradpour P."/>
            <person name="Kellis M."/>
            <person name="Flicek P."/>
            <person name="Chen Y."/>
            <person name="Webber C."/>
            <person name="Hardison R."/>
            <person name="Nelson J."/>
            <person name="Hallsworth-Pepin K."/>
            <person name="Delehaunty K."/>
            <person name="Markovic C."/>
            <person name="Minx P."/>
            <person name="Feng Y."/>
            <person name="Kremitzki C."/>
            <person name="Mitreva M."/>
            <person name="Glasscock J."/>
            <person name="Wylie T."/>
            <person name="Wohldmann P."/>
            <person name="Thiru P."/>
            <person name="Nhan M.N."/>
            <person name="Pohl C.S."/>
            <person name="Smith S.M."/>
            <person name="Hou S."/>
            <person name="Nefedov M."/>
            <person name="de Jong P.J."/>
            <person name="Renfree M.B."/>
            <person name="Mardis E.R."/>
            <person name="Wilson R.K."/>
        </authorList>
    </citation>
    <scope>NUCLEOTIDE SEQUENCE [LARGE SCALE GENOMIC DNA]</scope>
    <source>
        <strain evidence="4 5">Glennie</strain>
    </source>
</reference>
<sequence length="319" mass="35676">MNESRKRCRGRIACQWFTPVGRLQSRRAAPSPGYIKARFGRGKGWRLRGGGGRGGSCRRSEVKGLAGGWGCNARRASGWEPRRAAGMRDEIAATVFFVTRLARRHGRLSGDRLDDFAARLSQLLLDAYGAHWYRHDPCRGQAFRCIRINHHQQVDPLLERACAESRVDFAHLGLPKEMTIWVDPLQVCCRFGEKNPPFPVASLAGKARWEISQQISRAVDRATSDYGSGSSSDEETFSREPRAIPKVRNPKSVYQVNTLALPALHPWLQYSRRKGPPDGRPHASAGPGCVLHKGYKGHRVAAALAGPRLDRYHWVNTNH</sequence>
<gene>
    <name evidence="4" type="primary">BTG4</name>
</gene>
<protein>
    <recommendedName>
        <fullName evidence="3">Anti-proliferative protein domain-containing protein</fullName>
    </recommendedName>
</protein>
<dbReference type="GO" id="GO:0005737">
    <property type="term" value="C:cytoplasm"/>
    <property type="evidence" value="ECO:0000318"/>
    <property type="project" value="GO_Central"/>
</dbReference>
<dbReference type="PRINTS" id="PR00310">
    <property type="entry name" value="ANTIPRLFBTG1"/>
</dbReference>
<feature type="region of interest" description="Disordered" evidence="2">
    <location>
        <begin position="220"/>
        <end position="239"/>
    </location>
</feature>
<dbReference type="InParanoid" id="A0A6I8NMQ7"/>
<evidence type="ECO:0000313" key="4">
    <source>
        <dbReference type="Ensembl" id="ENSOANP00000041973.1"/>
    </source>
</evidence>
<evidence type="ECO:0000256" key="1">
    <source>
        <dbReference type="ARBA" id="ARBA00007989"/>
    </source>
</evidence>
<reference evidence="4" key="3">
    <citation type="submission" date="2025-09" db="UniProtKB">
        <authorList>
            <consortium name="Ensembl"/>
        </authorList>
    </citation>
    <scope>IDENTIFICATION</scope>
    <source>
        <strain evidence="4">Glennie</strain>
    </source>
</reference>
<proteinExistence type="inferred from homology"/>
<dbReference type="SMART" id="SM00099">
    <property type="entry name" value="btg1"/>
    <property type="match status" value="1"/>
</dbReference>
<dbReference type="Proteomes" id="UP000002279">
    <property type="component" value="Chromosome 11"/>
</dbReference>
<dbReference type="PANTHER" id="PTHR22978">
    <property type="entry name" value="B-CELL TRANSLOCATION GENE"/>
    <property type="match status" value="1"/>
</dbReference>
<organism evidence="4 5">
    <name type="scientific">Ornithorhynchus anatinus</name>
    <name type="common">Duckbill platypus</name>
    <dbReference type="NCBI Taxonomy" id="9258"/>
    <lineage>
        <taxon>Eukaryota</taxon>
        <taxon>Metazoa</taxon>
        <taxon>Chordata</taxon>
        <taxon>Craniata</taxon>
        <taxon>Vertebrata</taxon>
        <taxon>Euteleostomi</taxon>
        <taxon>Mammalia</taxon>
        <taxon>Monotremata</taxon>
        <taxon>Ornithorhynchidae</taxon>
        <taxon>Ornithorhynchus</taxon>
    </lineage>
</organism>
<dbReference type="InterPro" id="IPR002087">
    <property type="entry name" value="Anti_prolifrtn"/>
</dbReference>
<dbReference type="Gene3D" id="3.90.640.90">
    <property type="entry name" value="Anti-proliferative protein, N-terminal domain"/>
    <property type="match status" value="1"/>
</dbReference>
<feature type="domain" description="Anti-proliferative protein" evidence="3">
    <location>
        <begin position="87"/>
        <end position="194"/>
    </location>
</feature>
<name>A0A6I8NMQ7_ORNAN</name>